<gene>
    <name evidence="1" type="ORF">F8154_09145</name>
</gene>
<dbReference type="Gene3D" id="1.10.4080.10">
    <property type="entry name" value="ADP-ribosylation/Crystallin J1"/>
    <property type="match status" value="1"/>
</dbReference>
<keyword evidence="1" id="KW-0378">Hydrolase</keyword>
<evidence type="ECO:0000313" key="1">
    <source>
        <dbReference type="EMBL" id="KAB3534377.1"/>
    </source>
</evidence>
<dbReference type="Proteomes" id="UP000432715">
    <property type="component" value="Unassembled WGS sequence"/>
</dbReference>
<dbReference type="InterPro" id="IPR036705">
    <property type="entry name" value="Ribosyl_crysJ1_sf"/>
</dbReference>
<dbReference type="OrthoDB" id="1950456at2"/>
<protein>
    <submittedName>
        <fullName evidence="1">ADP-ribosylglycohydrolase family protein</fullName>
    </submittedName>
</protein>
<dbReference type="SUPFAM" id="SSF101478">
    <property type="entry name" value="ADP-ribosylglycohydrolase"/>
    <property type="match status" value="1"/>
</dbReference>
<accession>A0A6I0FA66</accession>
<sequence length="379" mass="44254">MTKEKLIKQAYTMMAYGDALGLLYENTEIKNGFKDFTLKWDEDIDLEQEAGQYSDITELLIILTKSLIDDIENSRVIIDKARLIEELKLFKYYRHGNPVNLLDYISNPKIYSKSPAYHNDRRGYGISRVSVLLFANKNLSVAVDEIFKHIITVNRHPVVILTGLLIARCFYILLGNREIDKFKLAQQLKEYLINLKREDLDDEIASNSYSIKYEKEKIEFIMELDRMKDMEDISPKNKHWDSKNMFIAAIINFFRLKDSKSISFQFMPKDDVKESLSLSYGFLGIVNTDTIEAYRGFKNNGFIESMGEYINKLRHYEIKRNQYLNININIDLFNQKQGSVIKHPIFNLCKIVGIKENDKLKQVHLNTKSGDYVLTKTKS</sequence>
<evidence type="ECO:0000313" key="2">
    <source>
        <dbReference type="Proteomes" id="UP000432715"/>
    </source>
</evidence>
<proteinExistence type="predicted"/>
<name>A0A6I0FA66_9FIRM</name>
<dbReference type="EMBL" id="WBZC01000029">
    <property type="protein sequence ID" value="KAB3534377.1"/>
    <property type="molecule type" value="Genomic_DNA"/>
</dbReference>
<dbReference type="GO" id="GO:0016787">
    <property type="term" value="F:hydrolase activity"/>
    <property type="evidence" value="ECO:0007669"/>
    <property type="project" value="UniProtKB-KW"/>
</dbReference>
<comment type="caution">
    <text evidence="1">The sequence shown here is derived from an EMBL/GenBank/DDBJ whole genome shotgun (WGS) entry which is preliminary data.</text>
</comment>
<dbReference type="RefSeq" id="WP_151861314.1">
    <property type="nucleotide sequence ID" value="NZ_WBZC01000029.1"/>
</dbReference>
<organism evidence="1 2">
    <name type="scientific">Alkaliphilus pronyensis</name>
    <dbReference type="NCBI Taxonomy" id="1482732"/>
    <lineage>
        <taxon>Bacteria</taxon>
        <taxon>Bacillati</taxon>
        <taxon>Bacillota</taxon>
        <taxon>Clostridia</taxon>
        <taxon>Peptostreptococcales</taxon>
        <taxon>Natronincolaceae</taxon>
        <taxon>Alkaliphilus</taxon>
    </lineage>
</organism>
<keyword evidence="2" id="KW-1185">Reference proteome</keyword>
<reference evidence="1 2" key="1">
    <citation type="submission" date="2019-10" db="EMBL/GenBank/DDBJ databases">
        <title>Alkaliphilus serpentinus sp. nov. and Alkaliphilus pronyensis sp. nov., two novel anaerobic alkaliphilic species isolated from the serpentinized-hosted hydrothermal field of the Prony Bay (New Caledonia).</title>
        <authorList>
            <person name="Postec A."/>
        </authorList>
    </citation>
    <scope>NUCLEOTIDE SEQUENCE [LARGE SCALE GENOMIC DNA]</scope>
    <source>
        <strain evidence="1 2">LacV</strain>
    </source>
</reference>
<dbReference type="AlphaFoldDB" id="A0A6I0FA66"/>